<accession>A0A2K2H7C5</accession>
<dbReference type="AlphaFoldDB" id="A0A2K2H7C5"/>
<dbReference type="OrthoDB" id="5291101at2"/>
<sequence length="298" mass="34374">MLPFLYKLFPFDLKGDLSEFAPRSDTIRISCIINFYGRLDLLSGIMHSLAQQDLSRHLFEVVLVEDRGGTVEGRAFCEAFSEQLNIRYFPLDKNYGRMGYSRNFGLARAKGEIILFLDDDTVLLQPFFLSRLIEAFDDNREVDALIPHGSASFGLIKDKYDFHDSFFMTSRCMAYRRDVLEDLGGFVSEFVGQEDVEFVVRFHLASKTVISLADLGYHHPPLLVPRLSKPMVVGLSFSQLRRRYPKILFLLVGINCSRHMFLIFSPTRKHREMGKFGIGFLCGFVRGFFRCELQGHYR</sequence>
<dbReference type="GO" id="GO:0016740">
    <property type="term" value="F:transferase activity"/>
    <property type="evidence" value="ECO:0007669"/>
    <property type="project" value="UniProtKB-KW"/>
</dbReference>
<keyword evidence="2" id="KW-0808">Transferase</keyword>
<name>A0A2K2H7C5_9BACT</name>
<reference evidence="2 3" key="1">
    <citation type="journal article" date="2018" name="Genome Announc.">
        <title>Genome Sequence of Geothermobacter sp. HR-1 Iron Reducer from the Loihi Seamount.</title>
        <authorList>
            <person name="Smith H."/>
            <person name="Abuyen K."/>
            <person name="Tremblay J."/>
            <person name="Savalia P."/>
            <person name="Perez-Rodriguez I."/>
            <person name="Emerson D."/>
            <person name="Tully B."/>
            <person name="Amend J."/>
        </authorList>
    </citation>
    <scope>NUCLEOTIDE SEQUENCE [LARGE SCALE GENOMIC DNA]</scope>
    <source>
        <strain evidence="2 3">HR-1</strain>
    </source>
</reference>
<evidence type="ECO:0000313" key="2">
    <source>
        <dbReference type="EMBL" id="PNU19214.1"/>
    </source>
</evidence>
<comment type="caution">
    <text evidence="2">The sequence shown here is derived from an EMBL/GenBank/DDBJ whole genome shotgun (WGS) entry which is preliminary data.</text>
</comment>
<evidence type="ECO:0000313" key="3">
    <source>
        <dbReference type="Proteomes" id="UP000236340"/>
    </source>
</evidence>
<organism evidence="2 3">
    <name type="scientific">Geothermobacter hydrogeniphilus</name>
    <dbReference type="NCBI Taxonomy" id="1969733"/>
    <lineage>
        <taxon>Bacteria</taxon>
        <taxon>Pseudomonadati</taxon>
        <taxon>Thermodesulfobacteriota</taxon>
        <taxon>Desulfuromonadia</taxon>
        <taxon>Desulfuromonadales</taxon>
        <taxon>Geothermobacteraceae</taxon>
        <taxon>Geothermobacter</taxon>
    </lineage>
</organism>
<dbReference type="PANTHER" id="PTHR43685">
    <property type="entry name" value="GLYCOSYLTRANSFERASE"/>
    <property type="match status" value="1"/>
</dbReference>
<proteinExistence type="predicted"/>
<gene>
    <name evidence="2" type="ORF">C2E25_13780</name>
</gene>
<dbReference type="InterPro" id="IPR001173">
    <property type="entry name" value="Glyco_trans_2-like"/>
</dbReference>
<dbReference type="InterPro" id="IPR029044">
    <property type="entry name" value="Nucleotide-diphossugar_trans"/>
</dbReference>
<dbReference type="EMBL" id="PPFX01000037">
    <property type="protein sequence ID" value="PNU19214.1"/>
    <property type="molecule type" value="Genomic_DNA"/>
</dbReference>
<protein>
    <submittedName>
        <fullName evidence="2">Glycosyltransferase family 2 protein</fullName>
    </submittedName>
</protein>
<dbReference type="PANTHER" id="PTHR43685:SF2">
    <property type="entry name" value="GLYCOSYLTRANSFERASE 2-LIKE DOMAIN-CONTAINING PROTEIN"/>
    <property type="match status" value="1"/>
</dbReference>
<dbReference type="Gene3D" id="3.90.550.10">
    <property type="entry name" value="Spore Coat Polysaccharide Biosynthesis Protein SpsA, Chain A"/>
    <property type="match status" value="1"/>
</dbReference>
<feature type="domain" description="Glycosyltransferase 2-like" evidence="1">
    <location>
        <begin position="30"/>
        <end position="174"/>
    </location>
</feature>
<dbReference type="SUPFAM" id="SSF53448">
    <property type="entry name" value="Nucleotide-diphospho-sugar transferases"/>
    <property type="match status" value="1"/>
</dbReference>
<dbReference type="Proteomes" id="UP000236340">
    <property type="component" value="Unassembled WGS sequence"/>
</dbReference>
<dbReference type="CDD" id="cd00761">
    <property type="entry name" value="Glyco_tranf_GTA_type"/>
    <property type="match status" value="1"/>
</dbReference>
<dbReference type="Pfam" id="PF00535">
    <property type="entry name" value="Glycos_transf_2"/>
    <property type="match status" value="1"/>
</dbReference>
<evidence type="ECO:0000259" key="1">
    <source>
        <dbReference type="Pfam" id="PF00535"/>
    </source>
</evidence>
<dbReference type="InterPro" id="IPR050834">
    <property type="entry name" value="Glycosyltransf_2"/>
</dbReference>